<protein>
    <submittedName>
        <fullName evidence="3">Uncharacterized protein (DUF58 family)</fullName>
    </submittedName>
</protein>
<feature type="domain" description="DUF58" evidence="2">
    <location>
        <begin position="274"/>
        <end position="439"/>
    </location>
</feature>
<dbReference type="PANTHER" id="PTHR33608:SF14">
    <property type="entry name" value="POSSIBLE CONSERVED SECRETED PROTEIN"/>
    <property type="match status" value="1"/>
</dbReference>
<dbReference type="InterPro" id="IPR002881">
    <property type="entry name" value="DUF58"/>
</dbReference>
<dbReference type="Pfam" id="PF01882">
    <property type="entry name" value="DUF58"/>
    <property type="match status" value="1"/>
</dbReference>
<evidence type="ECO:0000259" key="2">
    <source>
        <dbReference type="Pfam" id="PF01882"/>
    </source>
</evidence>
<dbReference type="Proteomes" id="UP000256485">
    <property type="component" value="Unassembled WGS sequence"/>
</dbReference>
<evidence type="ECO:0000313" key="3">
    <source>
        <dbReference type="EMBL" id="REF36700.1"/>
    </source>
</evidence>
<keyword evidence="4" id="KW-1185">Reference proteome</keyword>
<comment type="caution">
    <text evidence="3">The sequence shown here is derived from an EMBL/GenBank/DDBJ whole genome shotgun (WGS) entry which is preliminary data.</text>
</comment>
<organism evidence="3 4">
    <name type="scientific">Thermasporomyces composti</name>
    <dbReference type="NCBI Taxonomy" id="696763"/>
    <lineage>
        <taxon>Bacteria</taxon>
        <taxon>Bacillati</taxon>
        <taxon>Actinomycetota</taxon>
        <taxon>Actinomycetes</taxon>
        <taxon>Propionibacteriales</taxon>
        <taxon>Nocardioidaceae</taxon>
        <taxon>Thermasporomyces</taxon>
    </lineage>
</organism>
<dbReference type="PANTHER" id="PTHR33608">
    <property type="entry name" value="BLL2464 PROTEIN"/>
    <property type="match status" value="1"/>
</dbReference>
<sequence length="507" mass="55146">MSAPPVPVPTWTDGGRVGALSLPPVDVVLEWHVSRLAWRLALVGVLAVALGVITARPEPVVLAAPCLVAVVVALRQPRPASVTVSAEVSESRTFEDEPVQVTVRLRAPQRLGTITLHLDLPGPQTPVRSEDPRQASATTRGGPSPAQDGSSTADDSSDATPTTATDGDVAPPGRPGSFDVPDGRVRQAFAVAELVARWTVRAQRWGRWRLGPLRIRVRTPGWGYVGVANLRLSELTVFPPPARARDITIPPMLLARLGTHVGRRAGSGSEFIGIRTFAVGDAVRRINWPVSTRRITSGELYVNEYAAERAADVVAVVDTTTDVGPAGWSSLDIGVRGAASVVQAYLRYADRVGIVALGGRVRWLKPDVGTRQYYRVVETLLASRLDGSFVEPDLFRLPRQALPPGALVFVFSPLLDPRVIDVIRDLRERGHPVVVVDVLTTEPPVRGRRVGPWTEEQRHMALRIWRLDREVLVRELEVIGATVVVWDETAGVPLERVRLQPLLRGGR</sequence>
<accession>A0A3D9V961</accession>
<dbReference type="RefSeq" id="WP_115850296.1">
    <property type="nucleotide sequence ID" value="NZ_QTUC01000001.1"/>
</dbReference>
<name>A0A3D9V961_THECX</name>
<evidence type="ECO:0000313" key="4">
    <source>
        <dbReference type="Proteomes" id="UP000256485"/>
    </source>
</evidence>
<dbReference type="OrthoDB" id="9812729at2"/>
<proteinExistence type="predicted"/>
<dbReference type="EMBL" id="QTUC01000001">
    <property type="protein sequence ID" value="REF36700.1"/>
    <property type="molecule type" value="Genomic_DNA"/>
</dbReference>
<gene>
    <name evidence="3" type="ORF">DFJ64_2120</name>
</gene>
<dbReference type="AlphaFoldDB" id="A0A3D9V961"/>
<evidence type="ECO:0000256" key="1">
    <source>
        <dbReference type="SAM" id="MobiDB-lite"/>
    </source>
</evidence>
<reference evidence="3 4" key="1">
    <citation type="submission" date="2018-08" db="EMBL/GenBank/DDBJ databases">
        <title>Sequencing the genomes of 1000 actinobacteria strains.</title>
        <authorList>
            <person name="Klenk H.-P."/>
        </authorList>
    </citation>
    <scope>NUCLEOTIDE SEQUENCE [LARGE SCALE GENOMIC DNA]</scope>
    <source>
        <strain evidence="3 4">DSM 22891</strain>
    </source>
</reference>
<feature type="compositionally biased region" description="Low complexity" evidence="1">
    <location>
        <begin position="148"/>
        <end position="171"/>
    </location>
</feature>
<feature type="region of interest" description="Disordered" evidence="1">
    <location>
        <begin position="115"/>
        <end position="181"/>
    </location>
</feature>